<dbReference type="OrthoDB" id="5908696at2759"/>
<dbReference type="EMBL" id="DS268518">
    <property type="protein sequence ID" value="EFO84561.1"/>
    <property type="molecule type" value="Genomic_DNA"/>
</dbReference>
<accession>E3N3B2</accession>
<dbReference type="Proteomes" id="UP000008281">
    <property type="component" value="Unassembled WGS sequence"/>
</dbReference>
<proteinExistence type="predicted"/>
<protein>
    <recommendedName>
        <fullName evidence="1">Sdz-33 F-box domain-containing protein</fullName>
    </recommendedName>
</protein>
<dbReference type="AlphaFoldDB" id="E3N3B2"/>
<dbReference type="PANTHER" id="PTHR21503:SF8">
    <property type="entry name" value="F-BOX ASSOCIATED DOMAIN-CONTAINING PROTEIN-RELATED"/>
    <property type="match status" value="1"/>
</dbReference>
<evidence type="ECO:0000313" key="2">
    <source>
        <dbReference type="EMBL" id="EFO84561.1"/>
    </source>
</evidence>
<dbReference type="eggNOG" id="ENOG502TJPX">
    <property type="taxonomic scope" value="Eukaryota"/>
</dbReference>
<reference evidence="2" key="1">
    <citation type="submission" date="2007-07" db="EMBL/GenBank/DDBJ databases">
        <title>PCAP assembly of the Caenorhabditis remanei genome.</title>
        <authorList>
            <consortium name="The Caenorhabditis remanei Sequencing Consortium"/>
            <person name="Wilson R.K."/>
        </authorList>
    </citation>
    <scope>NUCLEOTIDE SEQUENCE [LARGE SCALE GENOMIC DNA]</scope>
    <source>
        <strain evidence="2">PB4641</strain>
    </source>
</reference>
<keyword evidence="3" id="KW-1185">Reference proteome</keyword>
<dbReference type="HOGENOM" id="CLU_028840_0_1_1"/>
<feature type="domain" description="Sdz-33 F-box" evidence="1">
    <location>
        <begin position="197"/>
        <end position="253"/>
    </location>
</feature>
<sequence>MRLTIIKINISLCSQKSKSVAVSYRGPSKNVQLELYFGMGDSLEHYIEKNQYTLFEKYYLLRVEEMSKLPESHKLNTVIIGGFQNVPVEMGDKCLNTYWNDRVVGMTAIGDYGREIFNRDIHSLLLGNENEQNDHKRAVDWVMDTQQSIADLYCEFKPKTDRDLDYILENCKYIEDLTLFVKPTDAYCPAKMPNFSLNYLYISPSFWINSQHLLLMNCKTILLQDSKLTHRELNSFLKHWMNGGCFQLKDLKVFVEETLNYETALDGLSFTRREDEVDKEYVNHENSNYVIKNGFNIKRPIDDVTATIRDDGPDSERFSMLVWPDFSGNSYE</sequence>
<dbReference type="InterPro" id="IPR012885">
    <property type="entry name" value="F-box_Sdz-33"/>
</dbReference>
<dbReference type="PANTHER" id="PTHR21503">
    <property type="entry name" value="F-BOX-CONTAINING HYPOTHETICAL PROTEIN C.ELEGANS"/>
    <property type="match status" value="1"/>
</dbReference>
<evidence type="ECO:0000259" key="1">
    <source>
        <dbReference type="Pfam" id="PF07735"/>
    </source>
</evidence>
<name>E3N3B2_CAERE</name>
<evidence type="ECO:0000313" key="3">
    <source>
        <dbReference type="Proteomes" id="UP000008281"/>
    </source>
</evidence>
<dbReference type="InParanoid" id="E3N3B2"/>
<organism evidence="3">
    <name type="scientific">Caenorhabditis remanei</name>
    <name type="common">Caenorhabditis vulgaris</name>
    <dbReference type="NCBI Taxonomy" id="31234"/>
    <lineage>
        <taxon>Eukaryota</taxon>
        <taxon>Metazoa</taxon>
        <taxon>Ecdysozoa</taxon>
        <taxon>Nematoda</taxon>
        <taxon>Chromadorea</taxon>
        <taxon>Rhabditida</taxon>
        <taxon>Rhabditina</taxon>
        <taxon>Rhabditomorpha</taxon>
        <taxon>Rhabditoidea</taxon>
        <taxon>Rhabditidae</taxon>
        <taxon>Peloderinae</taxon>
        <taxon>Caenorhabditis</taxon>
    </lineage>
</organism>
<gene>
    <name evidence="2" type="ORF">CRE_22582</name>
</gene>
<dbReference type="Pfam" id="PF07735">
    <property type="entry name" value="FBA_2"/>
    <property type="match status" value="1"/>
</dbReference>